<dbReference type="SUPFAM" id="SSF48230">
    <property type="entry name" value="Chondroitin AC/alginate lyase"/>
    <property type="match status" value="1"/>
</dbReference>
<dbReference type="PANTHER" id="PTHR38045">
    <property type="entry name" value="CHROMOSOME 1, WHOLE GENOME SHOTGUN SEQUENCE"/>
    <property type="match status" value="1"/>
</dbReference>
<feature type="signal peptide" evidence="1">
    <location>
        <begin position="1"/>
        <end position="20"/>
    </location>
</feature>
<evidence type="ECO:0000259" key="2">
    <source>
        <dbReference type="Pfam" id="PF07833"/>
    </source>
</evidence>
<dbReference type="InterPro" id="IPR012854">
    <property type="entry name" value="Cu_amine_oxidase-like_N"/>
</dbReference>
<dbReference type="PANTHER" id="PTHR38045:SF1">
    <property type="entry name" value="HEPARINASE II_III-LIKE PROTEIN"/>
    <property type="match status" value="1"/>
</dbReference>
<dbReference type="Proteomes" id="UP000647416">
    <property type="component" value="Unassembled WGS sequence"/>
</dbReference>
<feature type="chain" id="PRO_5036791374" evidence="1">
    <location>
        <begin position="21"/>
        <end position="1008"/>
    </location>
</feature>
<gene>
    <name evidence="3" type="ORF">H8706_08470</name>
</gene>
<dbReference type="AlphaFoldDB" id="A0A926FEB8"/>
<organism evidence="3 4">
    <name type="scientific">Qingrenia yutianensis</name>
    <dbReference type="NCBI Taxonomy" id="2763676"/>
    <lineage>
        <taxon>Bacteria</taxon>
        <taxon>Bacillati</taxon>
        <taxon>Bacillota</taxon>
        <taxon>Clostridia</taxon>
        <taxon>Eubacteriales</taxon>
        <taxon>Oscillospiraceae</taxon>
        <taxon>Qingrenia</taxon>
    </lineage>
</organism>
<evidence type="ECO:0000313" key="4">
    <source>
        <dbReference type="Proteomes" id="UP000647416"/>
    </source>
</evidence>
<comment type="caution">
    <text evidence="3">The sequence shown here is derived from an EMBL/GenBank/DDBJ whole genome shotgun (WGS) entry which is preliminary data.</text>
</comment>
<dbReference type="RefSeq" id="WP_262432276.1">
    <property type="nucleotide sequence ID" value="NZ_JACRTE010000010.1"/>
</dbReference>
<dbReference type="EMBL" id="JACRTE010000010">
    <property type="protein sequence ID" value="MBC8596899.1"/>
    <property type="molecule type" value="Genomic_DNA"/>
</dbReference>
<reference evidence="3" key="1">
    <citation type="submission" date="2020-08" db="EMBL/GenBank/DDBJ databases">
        <title>Genome public.</title>
        <authorList>
            <person name="Liu C."/>
            <person name="Sun Q."/>
        </authorList>
    </citation>
    <scope>NUCLEOTIDE SEQUENCE</scope>
    <source>
        <strain evidence="3">NSJ-50</strain>
    </source>
</reference>
<evidence type="ECO:0000313" key="3">
    <source>
        <dbReference type="EMBL" id="MBC8596899.1"/>
    </source>
</evidence>
<dbReference type="Gene3D" id="1.50.10.100">
    <property type="entry name" value="Chondroitin AC/alginate lyase"/>
    <property type="match status" value="1"/>
</dbReference>
<evidence type="ECO:0000256" key="1">
    <source>
        <dbReference type="SAM" id="SignalP"/>
    </source>
</evidence>
<keyword evidence="4" id="KW-1185">Reference proteome</keyword>
<sequence>MKRVLALILIISFFPNICFAQNLWQNKFSNDYGDYLYFDSSEVNNLKRTYNNFTCSDNDNYIELSRLDYQNKDRTDYIYMEKSTDGECWINIDINKNYRARSSKKYDYFLLEADIKSEVKGAKTFIFMLNGTTPVLQLHTDGYLYSKGTKLNKSIVSTEWTNVKAAVDIPNKLVDIYINGALAISITLVTFKTDELTSVKTNMVQGNGNFYIDNYRITGLDFKYQNGTEQKSSIFGDYLNEKKFLNDKTAFSRYGNYFVRGNEHFPLSEKVLFENGAIYASADDFKRAFDANAVYDKTTDTVLLGNLKIGADGKVYQNGKVTKTLEKSFVIRENKVYFPVDVFCIEVLGKKTAYDEKTGLIVIADSDVSISNDNWDYFSMRDSSARITQFNNLDLLNNFVMYERPTVQKLYDDAINSGSLNVHPRIILNAQKIDEMKENIQTDAEFKKLYDRFMQKAEAKLKENVTEYEFSDNIRMAKLSAVNIMYLALAWNLTGDERYLEKGWLELKSVAEFPDYNLASIIFSGIANELLAIGYDWLYNGLSEQRREFIENALFNKALKPLADGYYGRIFARGDDWSTLKWASNMNAVANTGAICASAALFDKYPDYCLDVISKAVQSLEYTMVMYAPDGAWNEGLWYWHYCATFLGVGLCALKSVFSSTYGLENAQGFDKTQYAVMALIGPCGINNFGDAEFEKVSSYISFGLISQCTGNDFLGAVRVNSLLSNENETVLPVDILSYKKHSDASYPNEKVTKISCGEIFTARKDYDINSQNLYFSTHFGTSSGYHQHNDTGTFVYDILGERWAEDLGWEDYKVQNTYGYSASDIYRMRAEGHNVLVINPSSEPGQKAKRFVPIKNYGSSENEAFVTADLSELYENSQSVKMGYFIGDNMQSVTARYEIECSENTEIYWFMHTKADINIENGGAYLTKNGKKIYLRFECENASAEISKMKAEPLPTSPQIDVQNKNTEYSKVAVKLMGKGKMTLTVKLSPIEITNIKNDSLDNWKTE</sequence>
<keyword evidence="1" id="KW-0732">Signal</keyword>
<accession>A0A926FEB8</accession>
<protein>
    <submittedName>
        <fullName evidence="3">Heparinase II/III family protein</fullName>
    </submittedName>
</protein>
<dbReference type="Gene3D" id="2.70.98.70">
    <property type="match status" value="1"/>
</dbReference>
<dbReference type="Pfam" id="PF07833">
    <property type="entry name" value="Cu_amine_oxidN1"/>
    <property type="match status" value="1"/>
</dbReference>
<feature type="domain" description="Copper amine oxidase-like N-terminal" evidence="2">
    <location>
        <begin position="266"/>
        <end position="362"/>
    </location>
</feature>
<name>A0A926FEB8_9FIRM</name>
<dbReference type="InterPro" id="IPR008929">
    <property type="entry name" value="Chondroitin_lyas"/>
</dbReference>
<proteinExistence type="predicted"/>